<feature type="signal peptide" evidence="2">
    <location>
        <begin position="1"/>
        <end position="23"/>
    </location>
</feature>
<protein>
    <submittedName>
        <fullName evidence="3">Uncharacterized protein</fullName>
    </submittedName>
</protein>
<dbReference type="EMBL" id="CP113162">
    <property type="protein sequence ID" value="WEF53025.1"/>
    <property type="molecule type" value="Genomic_DNA"/>
</dbReference>
<proteinExistence type="predicted"/>
<evidence type="ECO:0000256" key="2">
    <source>
        <dbReference type="SAM" id="SignalP"/>
    </source>
</evidence>
<feature type="chain" id="PRO_5047470348" evidence="2">
    <location>
        <begin position="24"/>
        <end position="98"/>
    </location>
</feature>
<name>A0ABY8BWK9_AFICR</name>
<keyword evidence="4" id="KW-1185">Reference proteome</keyword>
<organism evidence="3 4">
    <name type="scientific">Afipia carboxydohydrogena</name>
    <name type="common">Pseudomonas carboxydohydrogena</name>
    <dbReference type="NCBI Taxonomy" id="290"/>
    <lineage>
        <taxon>Bacteria</taxon>
        <taxon>Pseudomonadati</taxon>
        <taxon>Pseudomonadota</taxon>
        <taxon>Alphaproteobacteria</taxon>
        <taxon>Hyphomicrobiales</taxon>
        <taxon>Nitrobacteraceae</taxon>
        <taxon>Afipia</taxon>
    </lineage>
</organism>
<accession>A0ABY8BWK9</accession>
<reference evidence="3 4" key="1">
    <citation type="submission" date="2022-11" db="EMBL/GenBank/DDBJ databases">
        <authorList>
            <person name="Siebert D."/>
            <person name="Busche T."/>
            <person name="Saydam E."/>
            <person name="Kalinowski J."/>
            <person name="Ruckert C."/>
            <person name="Blombach B."/>
        </authorList>
    </citation>
    <scope>NUCLEOTIDE SEQUENCE [LARGE SCALE GENOMIC DNA]</scope>
    <source>
        <strain evidence="3 4">DSM 1083</strain>
    </source>
</reference>
<sequence length="98" mass="10714">MKMMKYLAPALFASFFALAPASAMPASSAAGLNGADASSIVHVQYRGHGHHHRGARGPVYRPGGRYSSAPRGYRRYGARPHDWRARRCVMAGPVWFCP</sequence>
<evidence type="ECO:0000313" key="4">
    <source>
        <dbReference type="Proteomes" id="UP001213907"/>
    </source>
</evidence>
<dbReference type="RefSeq" id="WP_275248539.1">
    <property type="nucleotide sequence ID" value="NZ_BAABDX010000001.1"/>
</dbReference>
<evidence type="ECO:0000313" key="3">
    <source>
        <dbReference type="EMBL" id="WEF53025.1"/>
    </source>
</evidence>
<dbReference type="Proteomes" id="UP001213907">
    <property type="component" value="Chromosome"/>
</dbReference>
<feature type="region of interest" description="Disordered" evidence="1">
    <location>
        <begin position="47"/>
        <end position="66"/>
    </location>
</feature>
<keyword evidence="2" id="KW-0732">Signal</keyword>
<evidence type="ECO:0000256" key="1">
    <source>
        <dbReference type="SAM" id="MobiDB-lite"/>
    </source>
</evidence>
<gene>
    <name evidence="3" type="ORF">AFIC_001545</name>
</gene>